<dbReference type="Gene3D" id="3.10.105.10">
    <property type="entry name" value="Dipeptide-binding Protein, Domain 3"/>
    <property type="match status" value="1"/>
</dbReference>
<dbReference type="InterPro" id="IPR000914">
    <property type="entry name" value="SBP_5_dom"/>
</dbReference>
<dbReference type="Gene3D" id="3.90.76.10">
    <property type="entry name" value="Dipeptide-binding Protein, Domain 1"/>
    <property type="match status" value="1"/>
</dbReference>
<evidence type="ECO:0000256" key="2">
    <source>
        <dbReference type="ARBA" id="ARBA00022448"/>
    </source>
</evidence>
<keyword evidence="6" id="KW-1185">Reference proteome</keyword>
<keyword evidence="3" id="KW-0732">Signal</keyword>
<dbReference type="RefSeq" id="WP_238099102.1">
    <property type="nucleotide sequence ID" value="NZ_CP021416.1"/>
</dbReference>
<feature type="domain" description="Solute-binding protein family 5" evidence="4">
    <location>
        <begin position="90"/>
        <end position="325"/>
    </location>
</feature>
<comment type="similarity">
    <text evidence="1">Belongs to the bacterial solute-binding protein 5 family.</text>
</comment>
<dbReference type="PANTHER" id="PTHR30290:SF9">
    <property type="entry name" value="OLIGOPEPTIDE-BINDING PROTEIN APPA"/>
    <property type="match status" value="1"/>
</dbReference>
<dbReference type="Gene3D" id="3.40.190.10">
    <property type="entry name" value="Periplasmic binding protein-like II"/>
    <property type="match status" value="1"/>
</dbReference>
<evidence type="ECO:0000313" key="5">
    <source>
        <dbReference type="EMBL" id="ARU47631.1"/>
    </source>
</evidence>
<proteinExistence type="inferred from homology"/>
<evidence type="ECO:0000256" key="1">
    <source>
        <dbReference type="ARBA" id="ARBA00005695"/>
    </source>
</evidence>
<dbReference type="InterPro" id="IPR030678">
    <property type="entry name" value="Peptide/Ni-bd"/>
</dbReference>
<reference evidence="6" key="1">
    <citation type="submission" date="2017-05" db="EMBL/GenBank/DDBJ databases">
        <title>Dechlorination kinetics govern the competition between two new strains of the genus Sulfurospirillum.</title>
        <authorList>
            <person name="Buttet G.F."/>
            <person name="Murray A.M."/>
            <person name="Goris T."/>
            <person name="Burion M."/>
            <person name="Lin B."/>
            <person name="Rolle M."/>
            <person name="Maillard J."/>
        </authorList>
    </citation>
    <scope>NUCLEOTIDE SEQUENCE [LARGE SCALE GENOMIC DNA]</scope>
    <source>
        <strain evidence="6">SL2-1</strain>
    </source>
</reference>
<name>A0A1Y0HHQ1_9BACT</name>
<dbReference type="PIRSF" id="PIRSF002741">
    <property type="entry name" value="MppA"/>
    <property type="match status" value="1"/>
</dbReference>
<dbReference type="Proteomes" id="UP000196005">
    <property type="component" value="Chromosome"/>
</dbReference>
<dbReference type="AlphaFoldDB" id="A0A1Y0HHQ1"/>
<dbReference type="EMBL" id="CP021416">
    <property type="protein sequence ID" value="ARU47631.1"/>
    <property type="molecule type" value="Genomic_DNA"/>
</dbReference>
<dbReference type="GO" id="GO:0043190">
    <property type="term" value="C:ATP-binding cassette (ABC) transporter complex"/>
    <property type="evidence" value="ECO:0007669"/>
    <property type="project" value="InterPro"/>
</dbReference>
<gene>
    <name evidence="5" type="ORF">Sdiek1_0455</name>
</gene>
<dbReference type="GO" id="GO:1904680">
    <property type="term" value="F:peptide transmembrane transporter activity"/>
    <property type="evidence" value="ECO:0007669"/>
    <property type="project" value="TreeGrafter"/>
</dbReference>
<dbReference type="CDD" id="cd00995">
    <property type="entry name" value="PBP2_NikA_DppA_OppA_like"/>
    <property type="match status" value="1"/>
</dbReference>
<dbReference type="GO" id="GO:0015833">
    <property type="term" value="P:peptide transport"/>
    <property type="evidence" value="ECO:0007669"/>
    <property type="project" value="TreeGrafter"/>
</dbReference>
<organism evidence="5 6">
    <name type="scientific">Sulfurospirillum diekertiae</name>
    <dbReference type="NCBI Taxonomy" id="1854492"/>
    <lineage>
        <taxon>Bacteria</taxon>
        <taxon>Pseudomonadati</taxon>
        <taxon>Campylobacterota</taxon>
        <taxon>Epsilonproteobacteria</taxon>
        <taxon>Campylobacterales</taxon>
        <taxon>Sulfurospirillaceae</taxon>
        <taxon>Sulfurospirillum</taxon>
    </lineage>
</organism>
<evidence type="ECO:0000259" key="4">
    <source>
        <dbReference type="Pfam" id="PF00496"/>
    </source>
</evidence>
<evidence type="ECO:0000256" key="3">
    <source>
        <dbReference type="ARBA" id="ARBA00022729"/>
    </source>
</evidence>
<dbReference type="Pfam" id="PF00496">
    <property type="entry name" value="SBP_bac_5"/>
    <property type="match status" value="1"/>
</dbReference>
<dbReference type="PANTHER" id="PTHR30290">
    <property type="entry name" value="PERIPLASMIC BINDING COMPONENT OF ABC TRANSPORTER"/>
    <property type="match status" value="1"/>
</dbReference>
<keyword evidence="2" id="KW-0813">Transport</keyword>
<dbReference type="SUPFAM" id="SSF53850">
    <property type="entry name" value="Periplasmic binding protein-like II"/>
    <property type="match status" value="1"/>
</dbReference>
<dbReference type="InterPro" id="IPR039424">
    <property type="entry name" value="SBP_5"/>
</dbReference>
<dbReference type="KEGG" id="suls:Sdiek1_0455"/>
<protein>
    <submittedName>
        <fullName evidence="5">Nickel-binding periplasmic protein</fullName>
    </submittedName>
</protein>
<dbReference type="GO" id="GO:0030288">
    <property type="term" value="C:outer membrane-bounded periplasmic space"/>
    <property type="evidence" value="ECO:0007669"/>
    <property type="project" value="UniProtKB-ARBA"/>
</dbReference>
<accession>A0A1Y0HHQ1</accession>
<sequence length="532" mass="61933">MRFSLLLCLLIHLLWGAELGIEKEQYSEDTRVKHVLQGRDPRSHIKVFLPSMSYNYVSRLVNEGLVRLAENDAGWEYALAVKSTKLSPLLYEFELRQGVRFQDGTPFDADSVIHNFSYFLKEPFNYTNIHHALKSIEKVSRYKIRLHLSEPYGMLYRDLARIYIYSEAYLKTFGWAGAETGANIKASGPYGLGPYILVEGMITGRKQTPKAVLKANPYYWQREYPSIETITFYTELATSEALNLALFKDGGLDFMQIPFNKKIETMLSPYAKLVSMPSTHNFTIYFNLLKHTSPIARKEVRQALNCALNQQSLLDFTYKKEGRLNPAALSKTQCPLDTATLKRLLKGLELHVATQDSLLFLWKGIEYQLSMYGVKLHYTITTSEKEIYDLMQKNHKHVQSWDILIQNTQDWYGRHPWPVFIRYQEGNPWSFVHHDALMKSYIEEFFTLEQDDPRFKIVCKKIQDRAKEEAYMLFVPIPNAVFAMNKELVFEPLGIGMQPFWKAKITDQHWSIRGDNPYPKELRTPIFPKRLP</sequence>
<evidence type="ECO:0000313" key="6">
    <source>
        <dbReference type="Proteomes" id="UP000196005"/>
    </source>
</evidence>